<evidence type="ECO:0000313" key="3">
    <source>
        <dbReference type="Proteomes" id="UP000214720"/>
    </source>
</evidence>
<feature type="compositionally biased region" description="Basic residues" evidence="1">
    <location>
        <begin position="16"/>
        <end position="26"/>
    </location>
</feature>
<dbReference type="AlphaFoldDB" id="A0A226X5D9"/>
<sequence length="39" mass="4097">MDRDARALGQAEAGAGRKRSGNKLKHPCAGAATKRLDFA</sequence>
<evidence type="ECO:0000313" key="2">
    <source>
        <dbReference type="EMBL" id="OXC78672.1"/>
    </source>
</evidence>
<gene>
    <name evidence="2" type="ORF">BSU04_10420</name>
</gene>
<name>A0A226X5D9_CABSO</name>
<protein>
    <submittedName>
        <fullName evidence="2">Uncharacterized protein</fullName>
    </submittedName>
</protein>
<dbReference type="Proteomes" id="UP000214720">
    <property type="component" value="Unassembled WGS sequence"/>
</dbReference>
<evidence type="ECO:0000256" key="1">
    <source>
        <dbReference type="SAM" id="MobiDB-lite"/>
    </source>
</evidence>
<organism evidence="2 3">
    <name type="scientific">Caballeronia sordidicola</name>
    <name type="common">Burkholderia sordidicola</name>
    <dbReference type="NCBI Taxonomy" id="196367"/>
    <lineage>
        <taxon>Bacteria</taxon>
        <taxon>Pseudomonadati</taxon>
        <taxon>Pseudomonadota</taxon>
        <taxon>Betaproteobacteria</taxon>
        <taxon>Burkholderiales</taxon>
        <taxon>Burkholderiaceae</taxon>
        <taxon>Caballeronia</taxon>
    </lineage>
</organism>
<proteinExistence type="predicted"/>
<reference evidence="3" key="1">
    <citation type="submission" date="2017-01" db="EMBL/GenBank/DDBJ databases">
        <title>Genome Analysis of Deinococcus marmoris KOPRI26562.</title>
        <authorList>
            <person name="Kim J.H."/>
            <person name="Oh H.-M."/>
        </authorList>
    </citation>
    <scope>NUCLEOTIDE SEQUENCE [LARGE SCALE GENOMIC DNA]</scope>
    <source>
        <strain evidence="3">PAMC 26633</strain>
    </source>
</reference>
<feature type="region of interest" description="Disordered" evidence="1">
    <location>
        <begin position="1"/>
        <end position="39"/>
    </location>
</feature>
<comment type="caution">
    <text evidence="2">The sequence shown here is derived from an EMBL/GenBank/DDBJ whole genome shotgun (WGS) entry which is preliminary data.</text>
</comment>
<accession>A0A226X5D9</accession>
<dbReference type="EMBL" id="MTHB01000056">
    <property type="protein sequence ID" value="OXC78672.1"/>
    <property type="molecule type" value="Genomic_DNA"/>
</dbReference>